<keyword evidence="3 5" id="KW-0067">ATP-binding</keyword>
<dbReference type="InterPro" id="IPR027417">
    <property type="entry name" value="P-loop_NTPase"/>
</dbReference>
<evidence type="ECO:0000256" key="3">
    <source>
        <dbReference type="ARBA" id="ARBA00022840"/>
    </source>
</evidence>
<dbReference type="AlphaFoldDB" id="A0A9D1MXU9"/>
<dbReference type="CDD" id="cd03293">
    <property type="entry name" value="ABC_NrtD_SsuB_transporters"/>
    <property type="match status" value="1"/>
</dbReference>
<dbReference type="Gene3D" id="3.40.50.300">
    <property type="entry name" value="P-loop containing nucleotide triphosphate hydrolases"/>
    <property type="match status" value="1"/>
</dbReference>
<dbReference type="PROSITE" id="PS50893">
    <property type="entry name" value="ABC_TRANSPORTER_2"/>
    <property type="match status" value="1"/>
</dbReference>
<dbReference type="InterPro" id="IPR003439">
    <property type="entry name" value="ABC_transporter-like_ATP-bd"/>
</dbReference>
<dbReference type="GO" id="GO:0016887">
    <property type="term" value="F:ATP hydrolysis activity"/>
    <property type="evidence" value="ECO:0007669"/>
    <property type="project" value="InterPro"/>
</dbReference>
<evidence type="ECO:0000256" key="1">
    <source>
        <dbReference type="ARBA" id="ARBA00022448"/>
    </source>
</evidence>
<proteinExistence type="predicted"/>
<dbReference type="InterPro" id="IPR003593">
    <property type="entry name" value="AAA+_ATPase"/>
</dbReference>
<reference evidence="5" key="2">
    <citation type="journal article" date="2021" name="PeerJ">
        <title>Extensive microbial diversity within the chicken gut microbiome revealed by metagenomics and culture.</title>
        <authorList>
            <person name="Gilroy R."/>
            <person name="Ravi A."/>
            <person name="Getino M."/>
            <person name="Pursley I."/>
            <person name="Horton D.L."/>
            <person name="Alikhan N.F."/>
            <person name="Baker D."/>
            <person name="Gharbi K."/>
            <person name="Hall N."/>
            <person name="Watson M."/>
            <person name="Adriaenssens E.M."/>
            <person name="Foster-Nyarko E."/>
            <person name="Jarju S."/>
            <person name="Secka A."/>
            <person name="Antonio M."/>
            <person name="Oren A."/>
            <person name="Chaudhuri R.R."/>
            <person name="La Ragione R."/>
            <person name="Hildebrand F."/>
            <person name="Pallen M.J."/>
        </authorList>
    </citation>
    <scope>NUCLEOTIDE SEQUENCE</scope>
    <source>
        <strain evidence="5">ChiHjej12B11-7776</strain>
    </source>
</reference>
<reference evidence="5" key="1">
    <citation type="submission" date="2020-10" db="EMBL/GenBank/DDBJ databases">
        <authorList>
            <person name="Gilroy R."/>
        </authorList>
    </citation>
    <scope>NUCLEOTIDE SEQUENCE</scope>
    <source>
        <strain evidence="5">ChiHjej12B11-7776</strain>
    </source>
</reference>
<dbReference type="PROSITE" id="PS00211">
    <property type="entry name" value="ABC_TRANSPORTER_1"/>
    <property type="match status" value="1"/>
</dbReference>
<dbReference type="InterPro" id="IPR017871">
    <property type="entry name" value="ABC_transporter-like_CS"/>
</dbReference>
<comment type="caution">
    <text evidence="5">The sequence shown here is derived from an EMBL/GenBank/DDBJ whole genome shotgun (WGS) entry which is preliminary data.</text>
</comment>
<evidence type="ECO:0000256" key="2">
    <source>
        <dbReference type="ARBA" id="ARBA00022741"/>
    </source>
</evidence>
<evidence type="ECO:0000313" key="5">
    <source>
        <dbReference type="EMBL" id="HIU91177.1"/>
    </source>
</evidence>
<sequence length="244" mass="27428">MTILQFDGVSKTYYTKTQQTEAVKDLSFEVKKGQFAALIGPSGCGKTTILSLISGILAPTGGKITLSEGRVGYMLQQDKLFGWRTIWKNVLLGAEIEGKVTAERKEYARQLMQKYGLWEFRSHYPSQLSGGMRQRAALIRTLATDPSLLLLDEPFSALDFQTRLDVCDDVYDIIRKENKTALLVTHDISEAISMADVIMVLSARPARVKTIHTTNLHGAPLKRREHPSFAGQFEKLHRLLKEEK</sequence>
<evidence type="ECO:0000313" key="6">
    <source>
        <dbReference type="Proteomes" id="UP000886852"/>
    </source>
</evidence>
<protein>
    <submittedName>
        <fullName evidence="5">ABC transporter ATP-binding protein</fullName>
    </submittedName>
</protein>
<keyword evidence="1" id="KW-0813">Transport</keyword>
<gene>
    <name evidence="5" type="ORF">IAC72_04115</name>
</gene>
<keyword evidence="2" id="KW-0547">Nucleotide-binding</keyword>
<dbReference type="Pfam" id="PF00005">
    <property type="entry name" value="ABC_tran"/>
    <property type="match status" value="1"/>
</dbReference>
<dbReference type="SMART" id="SM00382">
    <property type="entry name" value="AAA"/>
    <property type="match status" value="1"/>
</dbReference>
<dbReference type="PANTHER" id="PTHR42788">
    <property type="entry name" value="TAURINE IMPORT ATP-BINDING PROTEIN-RELATED"/>
    <property type="match status" value="1"/>
</dbReference>
<organism evidence="5 6">
    <name type="scientific">Candidatus Fimimonas merdipullorum</name>
    <dbReference type="NCBI Taxonomy" id="2840822"/>
    <lineage>
        <taxon>Bacteria</taxon>
        <taxon>Pseudomonadati</taxon>
        <taxon>Myxococcota</taxon>
        <taxon>Myxococcia</taxon>
        <taxon>Myxococcales</taxon>
        <taxon>Cystobacterineae</taxon>
        <taxon>Myxococcaceae</taxon>
        <taxon>Myxococcaceae incertae sedis</taxon>
        <taxon>Candidatus Fimimonas</taxon>
    </lineage>
</organism>
<dbReference type="InterPro" id="IPR050166">
    <property type="entry name" value="ABC_transporter_ATP-bind"/>
</dbReference>
<accession>A0A9D1MXU9</accession>
<feature type="domain" description="ABC transporter" evidence="4">
    <location>
        <begin position="4"/>
        <end position="228"/>
    </location>
</feature>
<name>A0A9D1MXU9_9BACT</name>
<dbReference type="GO" id="GO:0005524">
    <property type="term" value="F:ATP binding"/>
    <property type="evidence" value="ECO:0007669"/>
    <property type="project" value="UniProtKB-KW"/>
</dbReference>
<dbReference type="EMBL" id="DVOC01000067">
    <property type="protein sequence ID" value="HIU91177.1"/>
    <property type="molecule type" value="Genomic_DNA"/>
</dbReference>
<dbReference type="Proteomes" id="UP000886852">
    <property type="component" value="Unassembled WGS sequence"/>
</dbReference>
<evidence type="ECO:0000259" key="4">
    <source>
        <dbReference type="PROSITE" id="PS50893"/>
    </source>
</evidence>
<dbReference type="PANTHER" id="PTHR42788:SF21">
    <property type="entry name" value="ABC TRANSPORTER ATP-BINDING PROTEIN"/>
    <property type="match status" value="1"/>
</dbReference>
<dbReference type="SUPFAM" id="SSF52540">
    <property type="entry name" value="P-loop containing nucleoside triphosphate hydrolases"/>
    <property type="match status" value="1"/>
</dbReference>